<feature type="compositionally biased region" description="Basic and acidic residues" evidence="1">
    <location>
        <begin position="319"/>
        <end position="333"/>
    </location>
</feature>
<evidence type="ECO:0000313" key="3">
    <source>
        <dbReference type="EnsemblProtists" id="EKX48292"/>
    </source>
</evidence>
<feature type="region of interest" description="Disordered" evidence="1">
    <location>
        <begin position="25"/>
        <end position="198"/>
    </location>
</feature>
<feature type="compositionally biased region" description="Low complexity" evidence="1">
    <location>
        <begin position="344"/>
        <end position="359"/>
    </location>
</feature>
<dbReference type="EnsemblProtists" id="EKX48292">
    <property type="protein sequence ID" value="EKX48292"/>
    <property type="gene ID" value="GUITHDRAFT_105898"/>
</dbReference>
<accession>L1JJ26</accession>
<feature type="compositionally biased region" description="Polar residues" evidence="1">
    <location>
        <begin position="121"/>
        <end position="133"/>
    </location>
</feature>
<dbReference type="PaxDb" id="55529-EKX48292"/>
<keyword evidence="4" id="KW-1185">Reference proteome</keyword>
<proteinExistence type="predicted"/>
<organism evidence="2">
    <name type="scientific">Guillardia theta (strain CCMP2712)</name>
    <name type="common">Cryptophyte</name>
    <dbReference type="NCBI Taxonomy" id="905079"/>
    <lineage>
        <taxon>Eukaryota</taxon>
        <taxon>Cryptophyceae</taxon>
        <taxon>Pyrenomonadales</taxon>
        <taxon>Geminigeraceae</taxon>
        <taxon>Guillardia</taxon>
    </lineage>
</organism>
<name>L1JJ26_GUITC</name>
<feature type="compositionally biased region" description="Basic and acidic residues" evidence="1">
    <location>
        <begin position="156"/>
        <end position="175"/>
    </location>
</feature>
<feature type="compositionally biased region" description="Basic and acidic residues" evidence="1">
    <location>
        <begin position="360"/>
        <end position="388"/>
    </location>
</feature>
<dbReference type="KEGG" id="gtt:GUITHDRAFT_105898"/>
<gene>
    <name evidence="2" type="ORF">GUITHDRAFT_105898</name>
</gene>
<feature type="compositionally biased region" description="Polar residues" evidence="1">
    <location>
        <begin position="401"/>
        <end position="415"/>
    </location>
</feature>
<feature type="compositionally biased region" description="Basic and acidic residues" evidence="1">
    <location>
        <begin position="30"/>
        <end position="47"/>
    </location>
</feature>
<dbReference type="Proteomes" id="UP000011087">
    <property type="component" value="Unassembled WGS sequence"/>
</dbReference>
<feature type="compositionally biased region" description="Basic and acidic residues" evidence="1">
    <location>
        <begin position="78"/>
        <end position="92"/>
    </location>
</feature>
<feature type="compositionally biased region" description="Basic and acidic residues" evidence="1">
    <location>
        <begin position="138"/>
        <end position="148"/>
    </location>
</feature>
<evidence type="ECO:0000313" key="4">
    <source>
        <dbReference type="Proteomes" id="UP000011087"/>
    </source>
</evidence>
<feature type="region of interest" description="Disordered" evidence="1">
    <location>
        <begin position="291"/>
        <end position="415"/>
    </location>
</feature>
<reference evidence="2 4" key="1">
    <citation type="journal article" date="2012" name="Nature">
        <title>Algal genomes reveal evolutionary mosaicism and the fate of nucleomorphs.</title>
        <authorList>
            <consortium name="DOE Joint Genome Institute"/>
            <person name="Curtis B.A."/>
            <person name="Tanifuji G."/>
            <person name="Burki F."/>
            <person name="Gruber A."/>
            <person name="Irimia M."/>
            <person name="Maruyama S."/>
            <person name="Arias M.C."/>
            <person name="Ball S.G."/>
            <person name="Gile G.H."/>
            <person name="Hirakawa Y."/>
            <person name="Hopkins J.F."/>
            <person name="Kuo A."/>
            <person name="Rensing S.A."/>
            <person name="Schmutz J."/>
            <person name="Symeonidi A."/>
            <person name="Elias M."/>
            <person name="Eveleigh R.J."/>
            <person name="Herman E.K."/>
            <person name="Klute M.J."/>
            <person name="Nakayama T."/>
            <person name="Obornik M."/>
            <person name="Reyes-Prieto A."/>
            <person name="Armbrust E.V."/>
            <person name="Aves S.J."/>
            <person name="Beiko R.G."/>
            <person name="Coutinho P."/>
            <person name="Dacks J.B."/>
            <person name="Durnford D.G."/>
            <person name="Fast N.M."/>
            <person name="Green B.R."/>
            <person name="Grisdale C.J."/>
            <person name="Hempel F."/>
            <person name="Henrissat B."/>
            <person name="Hoppner M.P."/>
            <person name="Ishida K."/>
            <person name="Kim E."/>
            <person name="Koreny L."/>
            <person name="Kroth P.G."/>
            <person name="Liu Y."/>
            <person name="Malik S.B."/>
            <person name="Maier U.G."/>
            <person name="McRose D."/>
            <person name="Mock T."/>
            <person name="Neilson J.A."/>
            <person name="Onodera N.T."/>
            <person name="Poole A.M."/>
            <person name="Pritham E.J."/>
            <person name="Richards T.A."/>
            <person name="Rocap G."/>
            <person name="Roy S.W."/>
            <person name="Sarai C."/>
            <person name="Schaack S."/>
            <person name="Shirato S."/>
            <person name="Slamovits C.H."/>
            <person name="Spencer D.F."/>
            <person name="Suzuki S."/>
            <person name="Worden A.Z."/>
            <person name="Zauner S."/>
            <person name="Barry K."/>
            <person name="Bell C."/>
            <person name="Bharti A.K."/>
            <person name="Crow J.A."/>
            <person name="Grimwood J."/>
            <person name="Kramer R."/>
            <person name="Lindquist E."/>
            <person name="Lucas S."/>
            <person name="Salamov A."/>
            <person name="McFadden G.I."/>
            <person name="Lane C.E."/>
            <person name="Keeling P.J."/>
            <person name="Gray M.W."/>
            <person name="Grigoriev I.V."/>
            <person name="Archibald J.M."/>
        </authorList>
    </citation>
    <scope>NUCLEOTIDE SEQUENCE</scope>
    <source>
        <strain evidence="2 4">CCMP2712</strain>
    </source>
</reference>
<evidence type="ECO:0000256" key="1">
    <source>
        <dbReference type="SAM" id="MobiDB-lite"/>
    </source>
</evidence>
<dbReference type="RefSeq" id="XP_005835272.1">
    <property type="nucleotide sequence ID" value="XM_005835215.1"/>
</dbReference>
<dbReference type="EMBL" id="JH992986">
    <property type="protein sequence ID" value="EKX48292.1"/>
    <property type="molecule type" value="Genomic_DNA"/>
</dbReference>
<feature type="compositionally biased region" description="Low complexity" evidence="1">
    <location>
        <begin position="302"/>
        <end position="315"/>
    </location>
</feature>
<dbReference type="GeneID" id="17304902"/>
<protein>
    <submittedName>
        <fullName evidence="2 3">Uncharacterized protein</fullName>
    </submittedName>
</protein>
<reference evidence="4" key="2">
    <citation type="submission" date="2012-11" db="EMBL/GenBank/DDBJ databases">
        <authorList>
            <person name="Kuo A."/>
            <person name="Curtis B.A."/>
            <person name="Tanifuji G."/>
            <person name="Burki F."/>
            <person name="Gruber A."/>
            <person name="Irimia M."/>
            <person name="Maruyama S."/>
            <person name="Arias M.C."/>
            <person name="Ball S.G."/>
            <person name="Gile G.H."/>
            <person name="Hirakawa Y."/>
            <person name="Hopkins J.F."/>
            <person name="Rensing S.A."/>
            <person name="Schmutz J."/>
            <person name="Symeonidi A."/>
            <person name="Elias M."/>
            <person name="Eveleigh R.J."/>
            <person name="Herman E.K."/>
            <person name="Klute M.J."/>
            <person name="Nakayama T."/>
            <person name="Obornik M."/>
            <person name="Reyes-Prieto A."/>
            <person name="Armbrust E.V."/>
            <person name="Aves S.J."/>
            <person name="Beiko R.G."/>
            <person name="Coutinho P."/>
            <person name="Dacks J.B."/>
            <person name="Durnford D.G."/>
            <person name="Fast N.M."/>
            <person name="Green B.R."/>
            <person name="Grisdale C."/>
            <person name="Hempe F."/>
            <person name="Henrissat B."/>
            <person name="Hoppner M.P."/>
            <person name="Ishida K.-I."/>
            <person name="Kim E."/>
            <person name="Koreny L."/>
            <person name="Kroth P.G."/>
            <person name="Liu Y."/>
            <person name="Malik S.-B."/>
            <person name="Maier U.G."/>
            <person name="McRose D."/>
            <person name="Mock T."/>
            <person name="Neilson J.A."/>
            <person name="Onodera N.T."/>
            <person name="Poole A.M."/>
            <person name="Pritham E.J."/>
            <person name="Richards T.A."/>
            <person name="Rocap G."/>
            <person name="Roy S.W."/>
            <person name="Sarai C."/>
            <person name="Schaack S."/>
            <person name="Shirato S."/>
            <person name="Slamovits C.H."/>
            <person name="Spencer D.F."/>
            <person name="Suzuki S."/>
            <person name="Worden A.Z."/>
            <person name="Zauner S."/>
            <person name="Barry K."/>
            <person name="Bell C."/>
            <person name="Bharti A.K."/>
            <person name="Crow J.A."/>
            <person name="Grimwood J."/>
            <person name="Kramer R."/>
            <person name="Lindquist E."/>
            <person name="Lucas S."/>
            <person name="Salamov A."/>
            <person name="McFadden G.I."/>
            <person name="Lane C.E."/>
            <person name="Keeling P.J."/>
            <person name="Gray M.W."/>
            <person name="Grigoriev I.V."/>
            <person name="Archibald J.M."/>
        </authorList>
    </citation>
    <scope>NUCLEOTIDE SEQUENCE</scope>
    <source>
        <strain evidence="4">CCMP2712</strain>
    </source>
</reference>
<sequence length="474" mass="53761">MDKGMSSQLLEQSAKLRNEAERQLNYVDDLLSRKSSRNEPRKGRDPSNGETLGEQARGQDMISNRMEDTMMRYTELYSDEHTPSHVREKFQEQEVSARGSHASTRGDEESPAAHAREDETSGSMQYARTQGRSLKQRNKAELLPRRHEEEEEDENDSSKEDEGSRQSSHHERDLSDNQSPHVEAPARQARRSEEEFDQLEKMVQTCLATSKQAMAMSSQAQKIAEECKQMLMTWREKDHNHQDAMARVKKFVEESKWHANEAMTSFHRAKEEFEQLKQSRSALVERVEVADRDSGTTHMKAQEQQSLSQEETSPQPTTIRREAASERRVDEAPHSSPAPPPAPRTVSSQPSPSRSPQPDVVRKSMEAQEEARRLLEKFSHGGTKDTNHARKVSFGQARPEMSTTRGEENSASSQDNIRQLKLTRVRFFAHMLTWFRQKSTSSLSVAFSSGTAAFCSSRSDSCISAQGLFTCSPA</sequence>
<dbReference type="HOGENOM" id="CLU_576781_0_0_1"/>
<dbReference type="AlphaFoldDB" id="L1JJ26"/>
<evidence type="ECO:0000313" key="2">
    <source>
        <dbReference type="EMBL" id="EKX48292.1"/>
    </source>
</evidence>
<reference evidence="3" key="3">
    <citation type="submission" date="2015-06" db="UniProtKB">
        <authorList>
            <consortium name="EnsemblProtists"/>
        </authorList>
    </citation>
    <scope>IDENTIFICATION</scope>
</reference>